<protein>
    <submittedName>
        <fullName evidence="3">Uncharacterized protein</fullName>
    </submittedName>
</protein>
<dbReference type="Proteomes" id="UP000039046">
    <property type="component" value="Unassembled WGS sequence"/>
</dbReference>
<dbReference type="OrthoDB" id="3767032at2759"/>
<sequence length="241" mass="25390">MFKYTLLCLFGFLISLITAGDGLTPIPGTVTTAIVYRGDDRTPEEMEVIGSIEITDLIFNVNEEFRTIGKTSPHPEELEFAVKRLIPWTAVTQVLEKIGGRWIELEKNARGQWKPKAAGTGGAGGTTTGGTGGIGGPGSSSTGTSGGPGKATTGTGKTATGTDNSNTGTGKTTTGTGKTTIGTDKTTGTGTASSSTGSSSKGKGRPKTRRHRARRNGYWDGWGEYLLYSYELFYKLNYNVI</sequence>
<evidence type="ECO:0000313" key="4">
    <source>
        <dbReference type="Proteomes" id="UP000039046"/>
    </source>
</evidence>
<gene>
    <name evidence="3" type="ORF">VHEMI09081</name>
</gene>
<organism evidence="3 4">
    <name type="scientific">[Torrubiella] hemipterigena</name>
    <dbReference type="NCBI Taxonomy" id="1531966"/>
    <lineage>
        <taxon>Eukaryota</taxon>
        <taxon>Fungi</taxon>
        <taxon>Dikarya</taxon>
        <taxon>Ascomycota</taxon>
        <taxon>Pezizomycotina</taxon>
        <taxon>Sordariomycetes</taxon>
        <taxon>Hypocreomycetidae</taxon>
        <taxon>Hypocreales</taxon>
        <taxon>Clavicipitaceae</taxon>
        <taxon>Clavicipitaceae incertae sedis</taxon>
        <taxon>'Torrubiella' clade</taxon>
    </lineage>
</organism>
<keyword evidence="2" id="KW-0732">Signal</keyword>
<feature type="compositionally biased region" description="Basic residues" evidence="1">
    <location>
        <begin position="202"/>
        <end position="213"/>
    </location>
</feature>
<feature type="compositionally biased region" description="Low complexity" evidence="1">
    <location>
        <begin position="150"/>
        <end position="201"/>
    </location>
</feature>
<feature type="region of interest" description="Disordered" evidence="1">
    <location>
        <begin position="110"/>
        <end position="213"/>
    </location>
</feature>
<dbReference type="SUPFAM" id="SSF56399">
    <property type="entry name" value="ADP-ribosylation"/>
    <property type="match status" value="1"/>
</dbReference>
<feature type="chain" id="PRO_5001979601" evidence="2">
    <location>
        <begin position="23"/>
        <end position="241"/>
    </location>
</feature>
<name>A0A0A1TFD9_9HYPO</name>
<evidence type="ECO:0000256" key="2">
    <source>
        <dbReference type="SAM" id="SignalP"/>
    </source>
</evidence>
<reference evidence="3 4" key="1">
    <citation type="journal article" date="2015" name="Genome Announc.">
        <title>Draft Genome Sequence and Gene Annotation of the Entomopathogenic Fungus Verticillium hemipterigenum.</title>
        <authorList>
            <person name="Horn F."/>
            <person name="Habel A."/>
            <person name="Scharf D.H."/>
            <person name="Dworschak J."/>
            <person name="Brakhage A.A."/>
            <person name="Guthke R."/>
            <person name="Hertweck C."/>
            <person name="Linde J."/>
        </authorList>
    </citation>
    <scope>NUCLEOTIDE SEQUENCE [LARGE SCALE GENOMIC DNA]</scope>
</reference>
<dbReference type="HOGENOM" id="CLU_1152438_0_0_1"/>
<proteinExistence type="predicted"/>
<accession>A0A0A1TFD9</accession>
<dbReference type="EMBL" id="CDHN01000005">
    <property type="protein sequence ID" value="CEJ93499.1"/>
    <property type="molecule type" value="Genomic_DNA"/>
</dbReference>
<dbReference type="AlphaFoldDB" id="A0A0A1TFD9"/>
<feature type="signal peptide" evidence="2">
    <location>
        <begin position="1"/>
        <end position="22"/>
    </location>
</feature>
<feature type="compositionally biased region" description="Gly residues" evidence="1">
    <location>
        <begin position="119"/>
        <end position="149"/>
    </location>
</feature>
<evidence type="ECO:0000256" key="1">
    <source>
        <dbReference type="SAM" id="MobiDB-lite"/>
    </source>
</evidence>
<evidence type="ECO:0000313" key="3">
    <source>
        <dbReference type="EMBL" id="CEJ93499.1"/>
    </source>
</evidence>
<keyword evidence="4" id="KW-1185">Reference proteome</keyword>